<reference evidence="2 3" key="1">
    <citation type="journal article" date="2010" name="Int. J. Syst. Evol. Microbiol.">
        <title>Thiohalobacter thiocyanaticus gen. nov., sp. nov., a moderately halophilic, sulfur-oxidizing gammaproteobacterium from hypersaline lakes, that utilizes thiocyanate.</title>
        <authorList>
            <person name="Sorokin D.Y."/>
            <person name="Kovaleva O.L."/>
            <person name="Tourova T.P."/>
            <person name="Muyzer G."/>
        </authorList>
    </citation>
    <scope>NUCLEOTIDE SEQUENCE [LARGE SCALE GENOMIC DNA]</scope>
    <source>
        <strain evidence="2 3">Hrh1</strain>
    </source>
</reference>
<name>A0A426QHB4_9GAMM</name>
<comment type="caution">
    <text evidence="2">The sequence shown here is derived from an EMBL/GenBank/DDBJ whole genome shotgun (WGS) entry which is preliminary data.</text>
</comment>
<feature type="region of interest" description="Disordered" evidence="1">
    <location>
        <begin position="38"/>
        <end position="61"/>
    </location>
</feature>
<accession>A0A426QHB4</accession>
<dbReference type="Proteomes" id="UP000287798">
    <property type="component" value="Unassembled WGS sequence"/>
</dbReference>
<evidence type="ECO:0000313" key="3">
    <source>
        <dbReference type="Proteomes" id="UP000287798"/>
    </source>
</evidence>
<protein>
    <submittedName>
        <fullName evidence="2">Crp/Fnr family transcriptional regulator</fullName>
    </submittedName>
</protein>
<evidence type="ECO:0000313" key="2">
    <source>
        <dbReference type="EMBL" id="RRQ21147.1"/>
    </source>
</evidence>
<dbReference type="OrthoDB" id="8481263at2"/>
<feature type="compositionally biased region" description="Low complexity" evidence="1">
    <location>
        <begin position="38"/>
        <end position="51"/>
    </location>
</feature>
<sequence>MPTDESRLLELFNELNEADRHALIRYAEFLAGRPVAGLPQPQAAAPAEPVLPETPKPIPRPESESVIKAVKRLSESYYMLDKNKLLNETSPLVTEHVMYGKAAEEVIDRLETVFEEHYQAYLERWS</sequence>
<keyword evidence="3" id="KW-1185">Reference proteome</keyword>
<dbReference type="EMBL" id="QZMU01000001">
    <property type="protein sequence ID" value="RRQ21147.1"/>
    <property type="molecule type" value="Genomic_DNA"/>
</dbReference>
<gene>
    <name evidence="2" type="ORF">D6C00_03680</name>
</gene>
<proteinExistence type="predicted"/>
<dbReference type="AlphaFoldDB" id="A0A426QHB4"/>
<organism evidence="2 3">
    <name type="scientific">Thiohalobacter thiocyanaticus</name>
    <dbReference type="NCBI Taxonomy" id="585455"/>
    <lineage>
        <taxon>Bacteria</taxon>
        <taxon>Pseudomonadati</taxon>
        <taxon>Pseudomonadota</taxon>
        <taxon>Gammaproteobacteria</taxon>
        <taxon>Thiohalobacterales</taxon>
        <taxon>Thiohalobacteraceae</taxon>
        <taxon>Thiohalobacter</taxon>
    </lineage>
</organism>
<evidence type="ECO:0000256" key="1">
    <source>
        <dbReference type="SAM" id="MobiDB-lite"/>
    </source>
</evidence>
<dbReference type="RefSeq" id="WP_125180364.1">
    <property type="nucleotide sequence ID" value="NZ_QZMU01000001.1"/>
</dbReference>